<dbReference type="EMBL" id="BMWD01000047">
    <property type="protein sequence ID" value="GGX96766.1"/>
    <property type="molecule type" value="Genomic_DNA"/>
</dbReference>
<accession>A0A918NUM8</accession>
<reference evidence="1" key="1">
    <citation type="journal article" date="2014" name="Int. J. Syst. Evol. Microbiol.">
        <title>Complete genome sequence of Corynebacterium casei LMG S-19264T (=DSM 44701T), isolated from a smear-ripened cheese.</title>
        <authorList>
            <consortium name="US DOE Joint Genome Institute (JGI-PGF)"/>
            <person name="Walter F."/>
            <person name="Albersmeier A."/>
            <person name="Kalinowski J."/>
            <person name="Ruckert C."/>
        </authorList>
    </citation>
    <scope>NUCLEOTIDE SEQUENCE</scope>
    <source>
        <strain evidence="1">JCM 4956</strain>
    </source>
</reference>
<organism evidence="1 2">
    <name type="scientific">Streptomyces fructofermentans</name>
    <dbReference type="NCBI Taxonomy" id="152141"/>
    <lineage>
        <taxon>Bacteria</taxon>
        <taxon>Bacillati</taxon>
        <taxon>Actinomycetota</taxon>
        <taxon>Actinomycetes</taxon>
        <taxon>Kitasatosporales</taxon>
        <taxon>Streptomycetaceae</taxon>
        <taxon>Streptomyces</taxon>
    </lineage>
</organism>
<comment type="caution">
    <text evidence="1">The sequence shown here is derived from an EMBL/GenBank/DDBJ whole genome shotgun (WGS) entry which is preliminary data.</text>
</comment>
<keyword evidence="2" id="KW-1185">Reference proteome</keyword>
<evidence type="ECO:0000313" key="1">
    <source>
        <dbReference type="EMBL" id="GGX96766.1"/>
    </source>
</evidence>
<dbReference type="Proteomes" id="UP000645555">
    <property type="component" value="Unassembled WGS sequence"/>
</dbReference>
<protein>
    <submittedName>
        <fullName evidence="1">Uncharacterized protein</fullName>
    </submittedName>
</protein>
<evidence type="ECO:0000313" key="2">
    <source>
        <dbReference type="Proteomes" id="UP000645555"/>
    </source>
</evidence>
<name>A0A918NUM8_9ACTN</name>
<proteinExistence type="predicted"/>
<sequence length="75" mass="8620">MVRTFLAWRTESDRDVDRSASFGRGLLGPGDPWKSEEESDLAMGMCGEVHLRTELSRPTRHLGYFRNIHVLKESQ</sequence>
<gene>
    <name evidence="1" type="ORF">GCM10010515_74090</name>
</gene>
<dbReference type="AlphaFoldDB" id="A0A918NUM8"/>
<reference evidence="1" key="2">
    <citation type="submission" date="2020-09" db="EMBL/GenBank/DDBJ databases">
        <authorList>
            <person name="Sun Q."/>
            <person name="Ohkuma M."/>
        </authorList>
    </citation>
    <scope>NUCLEOTIDE SEQUENCE</scope>
    <source>
        <strain evidence="1">JCM 4956</strain>
    </source>
</reference>